<dbReference type="Proteomes" id="UP000199467">
    <property type="component" value="Unassembled WGS sequence"/>
</dbReference>
<gene>
    <name evidence="4" type="ORF">SAMN05216576_12247</name>
</gene>
<sequence>MTTAREQQLLLVVEQDLEQDCADYLVLRGLMQELYQQLLKRDSQQIDLLNEQILPLVDQAKARAERRSKVLTAFALGSGHSAMQKLLARYPQAQRNHLAHTWEQLGQLAGQCKRLNERNGKLLAMHHEILEQLLGEPGSAQLYAPQPY</sequence>
<proteinExistence type="inferred from homology"/>
<accession>A0A1G6W3L0</accession>
<dbReference type="InterPro" id="IPR007809">
    <property type="entry name" value="FlgN-like"/>
</dbReference>
<dbReference type="SUPFAM" id="SSF140566">
    <property type="entry name" value="FlgN-like"/>
    <property type="match status" value="1"/>
</dbReference>
<name>A0A1G6W3L0_9GAMM</name>
<dbReference type="Gene3D" id="1.20.58.300">
    <property type="entry name" value="FlgN-like"/>
    <property type="match status" value="1"/>
</dbReference>
<comment type="function">
    <text evidence="1">Required for the efficient initiation of filament assembly.</text>
</comment>
<dbReference type="AlphaFoldDB" id="A0A1G6W3L0"/>
<keyword evidence="5" id="KW-1185">Reference proteome</keyword>
<comment type="similarity">
    <text evidence="2">Belongs to the FlgN family.</text>
</comment>
<keyword evidence="3" id="KW-1005">Bacterial flagellum biogenesis</keyword>
<evidence type="ECO:0000256" key="2">
    <source>
        <dbReference type="ARBA" id="ARBA00007703"/>
    </source>
</evidence>
<evidence type="ECO:0000256" key="1">
    <source>
        <dbReference type="ARBA" id="ARBA00002397"/>
    </source>
</evidence>
<organism evidence="4 5">
    <name type="scientific">Ectopseudomonas chengduensis</name>
    <dbReference type="NCBI Taxonomy" id="489632"/>
    <lineage>
        <taxon>Bacteria</taxon>
        <taxon>Pseudomonadati</taxon>
        <taxon>Pseudomonadota</taxon>
        <taxon>Gammaproteobacteria</taxon>
        <taxon>Pseudomonadales</taxon>
        <taxon>Pseudomonadaceae</taxon>
        <taxon>Ectopseudomonas</taxon>
    </lineage>
</organism>
<keyword evidence="4" id="KW-0282">Flagellum</keyword>
<dbReference type="EMBL" id="FMZQ01000022">
    <property type="protein sequence ID" value="SDD60404.1"/>
    <property type="molecule type" value="Genomic_DNA"/>
</dbReference>
<protein>
    <submittedName>
        <fullName evidence="4">Flagella synthesis protein FlgN</fullName>
    </submittedName>
</protein>
<dbReference type="GO" id="GO:0044780">
    <property type="term" value="P:bacterial-type flagellum assembly"/>
    <property type="evidence" value="ECO:0007669"/>
    <property type="project" value="InterPro"/>
</dbReference>
<keyword evidence="4" id="KW-0966">Cell projection</keyword>
<reference evidence="5" key="1">
    <citation type="submission" date="2016-10" db="EMBL/GenBank/DDBJ databases">
        <authorList>
            <person name="Varghese N."/>
            <person name="Submissions S."/>
        </authorList>
    </citation>
    <scope>NUCLEOTIDE SEQUENCE [LARGE SCALE GENOMIC DNA]</scope>
    <source>
        <strain evidence="5">DSM 26382</strain>
    </source>
</reference>
<dbReference type="Pfam" id="PF05130">
    <property type="entry name" value="FlgN"/>
    <property type="match status" value="1"/>
</dbReference>
<evidence type="ECO:0000256" key="3">
    <source>
        <dbReference type="ARBA" id="ARBA00022795"/>
    </source>
</evidence>
<dbReference type="InterPro" id="IPR036679">
    <property type="entry name" value="FlgN-like_sf"/>
</dbReference>
<dbReference type="RefSeq" id="WP_017676084.1">
    <property type="nucleotide sequence ID" value="NZ_FMZQ01000022.1"/>
</dbReference>
<evidence type="ECO:0000313" key="4">
    <source>
        <dbReference type="EMBL" id="SDD60404.1"/>
    </source>
</evidence>
<keyword evidence="4" id="KW-0969">Cilium</keyword>
<evidence type="ECO:0000313" key="5">
    <source>
        <dbReference type="Proteomes" id="UP000199467"/>
    </source>
</evidence>